<evidence type="ECO:0000313" key="3">
    <source>
        <dbReference type="Proteomes" id="UP001209540"/>
    </source>
</evidence>
<comment type="caution">
    <text evidence="2">The sequence shown here is derived from an EMBL/GenBank/DDBJ whole genome shotgun (WGS) entry which is preliminary data.</text>
</comment>
<keyword evidence="3" id="KW-1185">Reference proteome</keyword>
<proteinExistence type="predicted"/>
<dbReference type="EMBL" id="JAIXMP010000001">
    <property type="protein sequence ID" value="KAI9278570.1"/>
    <property type="molecule type" value="Genomic_DNA"/>
</dbReference>
<sequence length="212" mass="24789">MMRRRYEYIITPNEPYAIKQALVKKLQNDERIKRVSSNTGKRYLSLALIYMEQNNLRAALESYNKGIDAISLLFSADDICLYSKINNSNDTHQQYHQTNNDNSITDQEPYQQIEQDLLTLKKERRGLFIRLIQHTQKFHQSIPTEILSVVFSNLNKFNDLLQCASVCKRWCDIITSFPFFWNKMSSVSAKQSNNLFLQSLSLTDIKSSIQFT</sequence>
<dbReference type="SMART" id="SM00256">
    <property type="entry name" value="FBOX"/>
    <property type="match status" value="1"/>
</dbReference>
<accession>A0AAD5KC31</accession>
<dbReference type="Proteomes" id="UP001209540">
    <property type="component" value="Unassembled WGS sequence"/>
</dbReference>
<organism evidence="2 3">
    <name type="scientific">Phascolomyces articulosus</name>
    <dbReference type="NCBI Taxonomy" id="60185"/>
    <lineage>
        <taxon>Eukaryota</taxon>
        <taxon>Fungi</taxon>
        <taxon>Fungi incertae sedis</taxon>
        <taxon>Mucoromycota</taxon>
        <taxon>Mucoromycotina</taxon>
        <taxon>Mucoromycetes</taxon>
        <taxon>Mucorales</taxon>
        <taxon>Lichtheimiaceae</taxon>
        <taxon>Phascolomyces</taxon>
    </lineage>
</organism>
<reference evidence="2" key="1">
    <citation type="journal article" date="2022" name="IScience">
        <title>Evolution of zygomycete secretomes and the origins of terrestrial fungal ecologies.</title>
        <authorList>
            <person name="Chang Y."/>
            <person name="Wang Y."/>
            <person name="Mondo S."/>
            <person name="Ahrendt S."/>
            <person name="Andreopoulos W."/>
            <person name="Barry K."/>
            <person name="Beard J."/>
            <person name="Benny G.L."/>
            <person name="Blankenship S."/>
            <person name="Bonito G."/>
            <person name="Cuomo C."/>
            <person name="Desiro A."/>
            <person name="Gervers K.A."/>
            <person name="Hundley H."/>
            <person name="Kuo A."/>
            <person name="LaButti K."/>
            <person name="Lang B.F."/>
            <person name="Lipzen A."/>
            <person name="O'Donnell K."/>
            <person name="Pangilinan J."/>
            <person name="Reynolds N."/>
            <person name="Sandor L."/>
            <person name="Smith M.E."/>
            <person name="Tsang A."/>
            <person name="Grigoriev I.V."/>
            <person name="Stajich J.E."/>
            <person name="Spatafora J.W."/>
        </authorList>
    </citation>
    <scope>NUCLEOTIDE SEQUENCE</scope>
    <source>
        <strain evidence="2">RSA 2281</strain>
    </source>
</reference>
<protein>
    <recommendedName>
        <fullName evidence="1">F-box domain-containing protein</fullName>
    </recommendedName>
</protein>
<feature type="domain" description="F-box" evidence="1">
    <location>
        <begin position="136"/>
        <end position="184"/>
    </location>
</feature>
<evidence type="ECO:0000313" key="2">
    <source>
        <dbReference type="EMBL" id="KAI9278570.1"/>
    </source>
</evidence>
<reference evidence="2" key="2">
    <citation type="submission" date="2023-02" db="EMBL/GenBank/DDBJ databases">
        <authorList>
            <consortium name="DOE Joint Genome Institute"/>
            <person name="Mondo S.J."/>
            <person name="Chang Y."/>
            <person name="Wang Y."/>
            <person name="Ahrendt S."/>
            <person name="Andreopoulos W."/>
            <person name="Barry K."/>
            <person name="Beard J."/>
            <person name="Benny G.L."/>
            <person name="Blankenship S."/>
            <person name="Bonito G."/>
            <person name="Cuomo C."/>
            <person name="Desiro A."/>
            <person name="Gervers K.A."/>
            <person name="Hundley H."/>
            <person name="Kuo A."/>
            <person name="LaButti K."/>
            <person name="Lang B.F."/>
            <person name="Lipzen A."/>
            <person name="O'Donnell K."/>
            <person name="Pangilinan J."/>
            <person name="Reynolds N."/>
            <person name="Sandor L."/>
            <person name="Smith M.W."/>
            <person name="Tsang A."/>
            <person name="Grigoriev I.V."/>
            <person name="Stajich J.E."/>
            <person name="Spatafora J.W."/>
        </authorList>
    </citation>
    <scope>NUCLEOTIDE SEQUENCE</scope>
    <source>
        <strain evidence="2">RSA 2281</strain>
    </source>
</reference>
<dbReference type="SUPFAM" id="SSF81383">
    <property type="entry name" value="F-box domain"/>
    <property type="match status" value="1"/>
</dbReference>
<dbReference type="PROSITE" id="PS50181">
    <property type="entry name" value="FBOX"/>
    <property type="match status" value="1"/>
</dbReference>
<evidence type="ECO:0000259" key="1">
    <source>
        <dbReference type="PROSITE" id="PS50181"/>
    </source>
</evidence>
<dbReference type="AlphaFoldDB" id="A0AAD5KC31"/>
<dbReference type="InterPro" id="IPR036047">
    <property type="entry name" value="F-box-like_dom_sf"/>
</dbReference>
<dbReference type="Gene3D" id="1.20.1280.50">
    <property type="match status" value="1"/>
</dbReference>
<dbReference type="Pfam" id="PF12937">
    <property type="entry name" value="F-box-like"/>
    <property type="match status" value="1"/>
</dbReference>
<name>A0AAD5KC31_9FUNG</name>
<gene>
    <name evidence="2" type="ORF">BDA99DRAFT_10199</name>
</gene>
<dbReference type="InterPro" id="IPR001810">
    <property type="entry name" value="F-box_dom"/>
</dbReference>